<name>A0A9P4M6E0_9PEZI</name>
<dbReference type="Gene3D" id="3.40.50.1820">
    <property type="entry name" value="alpha/beta hydrolase"/>
    <property type="match status" value="2"/>
</dbReference>
<evidence type="ECO:0000313" key="5">
    <source>
        <dbReference type="EMBL" id="KAF2098785.1"/>
    </source>
</evidence>
<gene>
    <name evidence="5" type="ORF">NA57DRAFT_66088</name>
</gene>
<sequence length="425" mass="47033">MRRFEAQTKNGTVAGIYNPYYNQDILLGIKFAQDPVGDLRLRLPVPVNTSWAGTKDATKRPATCPRYNFDDGLTIGEDCLSLDVVRPASTKAGDDLPVLFRLVVPGYIGGGTADPRFNGTFLVHESVEMGSPIVLVAINYRVMGFGFLASKEVVEAGIRNLGFQDQRLALRWTQENIRDFGGDPDKVTIWGESAGATSASLQLLTNDGDNEGLFRSLITESGSLVGDHSYPAVNTVLQLASTCQLVYDNITKVVGCANASDTLDCLRSMFPIIDGTFLKHLPSESFAIGKIAKNVAILIGSNTDEYHPVLGCLFGTGEERFASEGFQYKRGAAVEGTFPFMRESSQPVYTFRFDTVPWNGKEDHIDTVPHICHLLQRRPFQPYRDLSTAMSRSWLSFAAYQDPNRHGVAHVPYWPQYRNSERNIL</sequence>
<dbReference type="SUPFAM" id="SSF53474">
    <property type="entry name" value="alpha/beta-Hydrolases"/>
    <property type="match status" value="1"/>
</dbReference>
<dbReference type="EC" id="3.1.1.-" evidence="3"/>
<dbReference type="OrthoDB" id="408631at2759"/>
<keyword evidence="2 3" id="KW-0378">Hydrolase</keyword>
<keyword evidence="6" id="KW-1185">Reference proteome</keyword>
<dbReference type="PANTHER" id="PTHR11559">
    <property type="entry name" value="CARBOXYLESTERASE"/>
    <property type="match status" value="1"/>
</dbReference>
<reference evidence="5" key="1">
    <citation type="journal article" date="2020" name="Stud. Mycol.">
        <title>101 Dothideomycetes genomes: a test case for predicting lifestyles and emergence of pathogens.</title>
        <authorList>
            <person name="Haridas S."/>
            <person name="Albert R."/>
            <person name="Binder M."/>
            <person name="Bloem J."/>
            <person name="Labutti K."/>
            <person name="Salamov A."/>
            <person name="Andreopoulos B."/>
            <person name="Baker S."/>
            <person name="Barry K."/>
            <person name="Bills G."/>
            <person name="Bluhm B."/>
            <person name="Cannon C."/>
            <person name="Castanera R."/>
            <person name="Culley D."/>
            <person name="Daum C."/>
            <person name="Ezra D."/>
            <person name="Gonzalez J."/>
            <person name="Henrissat B."/>
            <person name="Kuo A."/>
            <person name="Liang C."/>
            <person name="Lipzen A."/>
            <person name="Lutzoni F."/>
            <person name="Magnuson J."/>
            <person name="Mondo S."/>
            <person name="Nolan M."/>
            <person name="Ohm R."/>
            <person name="Pangilinan J."/>
            <person name="Park H.-J."/>
            <person name="Ramirez L."/>
            <person name="Alfaro M."/>
            <person name="Sun H."/>
            <person name="Tritt A."/>
            <person name="Yoshinaga Y."/>
            <person name="Zwiers L.-H."/>
            <person name="Turgeon B."/>
            <person name="Goodwin S."/>
            <person name="Spatafora J."/>
            <person name="Crous P."/>
            <person name="Grigoriev I."/>
        </authorList>
    </citation>
    <scope>NUCLEOTIDE SEQUENCE</scope>
    <source>
        <strain evidence="5">CBS 133067</strain>
    </source>
</reference>
<dbReference type="Pfam" id="PF00135">
    <property type="entry name" value="COesterase"/>
    <property type="match status" value="1"/>
</dbReference>
<evidence type="ECO:0000313" key="6">
    <source>
        <dbReference type="Proteomes" id="UP000799772"/>
    </source>
</evidence>
<dbReference type="PROSITE" id="PS00122">
    <property type="entry name" value="CARBOXYLESTERASE_B_1"/>
    <property type="match status" value="1"/>
</dbReference>
<dbReference type="InterPro" id="IPR029058">
    <property type="entry name" value="AB_hydrolase_fold"/>
</dbReference>
<protein>
    <recommendedName>
        <fullName evidence="3">Carboxylic ester hydrolase</fullName>
        <ecNumber evidence="3">3.1.1.-</ecNumber>
    </recommendedName>
</protein>
<dbReference type="GO" id="GO:0016787">
    <property type="term" value="F:hydrolase activity"/>
    <property type="evidence" value="ECO:0007669"/>
    <property type="project" value="UniProtKB-KW"/>
</dbReference>
<dbReference type="InterPro" id="IPR002018">
    <property type="entry name" value="CarbesteraseB"/>
</dbReference>
<dbReference type="InterPro" id="IPR019826">
    <property type="entry name" value="Carboxylesterase_B_AS"/>
</dbReference>
<evidence type="ECO:0000256" key="1">
    <source>
        <dbReference type="ARBA" id="ARBA00005964"/>
    </source>
</evidence>
<dbReference type="EMBL" id="ML978126">
    <property type="protein sequence ID" value="KAF2098785.1"/>
    <property type="molecule type" value="Genomic_DNA"/>
</dbReference>
<feature type="domain" description="Carboxylesterase type B" evidence="4">
    <location>
        <begin position="6"/>
        <end position="310"/>
    </location>
</feature>
<dbReference type="InterPro" id="IPR050309">
    <property type="entry name" value="Type-B_Carboxylest/Lipase"/>
</dbReference>
<accession>A0A9P4M6E0</accession>
<dbReference type="AlphaFoldDB" id="A0A9P4M6E0"/>
<evidence type="ECO:0000259" key="4">
    <source>
        <dbReference type="Pfam" id="PF00135"/>
    </source>
</evidence>
<organism evidence="5 6">
    <name type="scientific">Rhizodiscina lignyota</name>
    <dbReference type="NCBI Taxonomy" id="1504668"/>
    <lineage>
        <taxon>Eukaryota</taxon>
        <taxon>Fungi</taxon>
        <taxon>Dikarya</taxon>
        <taxon>Ascomycota</taxon>
        <taxon>Pezizomycotina</taxon>
        <taxon>Dothideomycetes</taxon>
        <taxon>Pleosporomycetidae</taxon>
        <taxon>Aulographales</taxon>
        <taxon>Rhizodiscinaceae</taxon>
        <taxon>Rhizodiscina</taxon>
    </lineage>
</organism>
<comment type="caution">
    <text evidence="5">The sequence shown here is derived from an EMBL/GenBank/DDBJ whole genome shotgun (WGS) entry which is preliminary data.</text>
</comment>
<proteinExistence type="inferred from homology"/>
<dbReference type="Proteomes" id="UP000799772">
    <property type="component" value="Unassembled WGS sequence"/>
</dbReference>
<evidence type="ECO:0000256" key="2">
    <source>
        <dbReference type="ARBA" id="ARBA00022801"/>
    </source>
</evidence>
<evidence type="ECO:0000256" key="3">
    <source>
        <dbReference type="RuleBase" id="RU361235"/>
    </source>
</evidence>
<comment type="similarity">
    <text evidence="1 3">Belongs to the type-B carboxylesterase/lipase family.</text>
</comment>